<keyword evidence="10" id="KW-1185">Reference proteome</keyword>
<gene>
    <name evidence="9" type="ORF">DPQ25_12220</name>
</gene>
<comment type="subcellular location">
    <subcellularLocation>
        <location evidence="1">Cell membrane</location>
        <topology evidence="1">Multi-pass membrane protein</topology>
    </subcellularLocation>
</comment>
<sequence length="324" mass="35945">MYPTKSPDAACGKEGGTNIMALFKRNPNKIKLTHAERLYQAIIIIIVGLVTLTCLFPLIYVIGMSFTGQAEMVEKNYFVIIPENPTLLAYQTILKKSNFWSSFLISVFRVLLGVPAALLLTVPGGYVLANKQMPGRRWFMIYFIITMILGGGTIPTYLLMRDLHLLNTFWVYIVPAFGGAFNMLIVKLFVEGIPTEIIESADLDGASEMQKMLHIAVPLLVPTLCALGLFAAVGHWNSWFDAMLYIRDENLRTVQYVIRELLLSSGSAESLDSLGNTTLVITGKVTSEALKMASVVVALIPILCVYPFLQKYFIYGMYTGSVKG</sequence>
<reference evidence="9 10" key="1">
    <citation type="submission" date="2018-06" db="EMBL/GenBank/DDBJ databases">
        <title>Noncontiguous genome sequence of Ruminococcaceae bacterium ASD2818.</title>
        <authorList>
            <person name="Chaplin A.V."/>
            <person name="Sokolova S.R."/>
            <person name="Kochetkova T.O."/>
            <person name="Goltsov A.Y."/>
            <person name="Trofimov D.Y."/>
            <person name="Efimov B.A."/>
        </authorList>
    </citation>
    <scope>NUCLEOTIDE SEQUENCE [LARGE SCALE GENOMIC DNA]</scope>
    <source>
        <strain evidence="9 10">ASD2818</strain>
    </source>
</reference>
<evidence type="ECO:0000313" key="9">
    <source>
        <dbReference type="EMBL" id="RAQ22551.1"/>
    </source>
</evidence>
<feature type="transmembrane region" description="Helical" evidence="7">
    <location>
        <begin position="38"/>
        <end position="62"/>
    </location>
</feature>
<dbReference type="PANTHER" id="PTHR43744:SF9">
    <property type="entry name" value="POLYGALACTURONAN_RHAMNOGALACTURONAN TRANSPORT SYSTEM PERMEASE PROTEIN YTCP"/>
    <property type="match status" value="1"/>
</dbReference>
<feature type="transmembrane region" description="Helical" evidence="7">
    <location>
        <begin position="103"/>
        <end position="127"/>
    </location>
</feature>
<evidence type="ECO:0000256" key="2">
    <source>
        <dbReference type="ARBA" id="ARBA00022448"/>
    </source>
</evidence>
<keyword evidence="6 7" id="KW-0472">Membrane</keyword>
<evidence type="ECO:0000313" key="10">
    <source>
        <dbReference type="Proteomes" id="UP000249377"/>
    </source>
</evidence>
<dbReference type="PROSITE" id="PS50928">
    <property type="entry name" value="ABC_TM1"/>
    <property type="match status" value="1"/>
</dbReference>
<dbReference type="Proteomes" id="UP000249377">
    <property type="component" value="Unassembled WGS sequence"/>
</dbReference>
<evidence type="ECO:0000259" key="8">
    <source>
        <dbReference type="PROSITE" id="PS50928"/>
    </source>
</evidence>
<keyword evidence="2" id="KW-0813">Transport</keyword>
<dbReference type="AlphaFoldDB" id="A0A328UB77"/>
<keyword evidence="4 7" id="KW-0812">Transmembrane</keyword>
<dbReference type="InterPro" id="IPR000515">
    <property type="entry name" value="MetI-like"/>
</dbReference>
<dbReference type="CDD" id="cd06261">
    <property type="entry name" value="TM_PBP2"/>
    <property type="match status" value="1"/>
</dbReference>
<feature type="domain" description="ABC transmembrane type-1" evidence="8">
    <location>
        <begin position="103"/>
        <end position="303"/>
    </location>
</feature>
<dbReference type="SUPFAM" id="SSF161098">
    <property type="entry name" value="MetI-like"/>
    <property type="match status" value="1"/>
</dbReference>
<evidence type="ECO:0000256" key="7">
    <source>
        <dbReference type="SAM" id="Phobius"/>
    </source>
</evidence>
<evidence type="ECO:0000256" key="5">
    <source>
        <dbReference type="ARBA" id="ARBA00022989"/>
    </source>
</evidence>
<keyword evidence="5 7" id="KW-1133">Transmembrane helix</keyword>
<dbReference type="GO" id="GO:0055085">
    <property type="term" value="P:transmembrane transport"/>
    <property type="evidence" value="ECO:0007669"/>
    <property type="project" value="InterPro"/>
</dbReference>
<dbReference type="InterPro" id="IPR035906">
    <property type="entry name" value="MetI-like_sf"/>
</dbReference>
<dbReference type="GO" id="GO:0005886">
    <property type="term" value="C:plasma membrane"/>
    <property type="evidence" value="ECO:0007669"/>
    <property type="project" value="UniProtKB-SubCell"/>
</dbReference>
<feature type="transmembrane region" description="Helical" evidence="7">
    <location>
        <begin position="211"/>
        <end position="233"/>
    </location>
</feature>
<evidence type="ECO:0000256" key="3">
    <source>
        <dbReference type="ARBA" id="ARBA00022475"/>
    </source>
</evidence>
<proteinExistence type="predicted"/>
<protein>
    <submittedName>
        <fullName evidence="9">ABC transporter permease</fullName>
    </submittedName>
</protein>
<evidence type="ECO:0000256" key="4">
    <source>
        <dbReference type="ARBA" id="ARBA00022692"/>
    </source>
</evidence>
<evidence type="ECO:0000256" key="1">
    <source>
        <dbReference type="ARBA" id="ARBA00004651"/>
    </source>
</evidence>
<dbReference type="Gene3D" id="1.10.3720.10">
    <property type="entry name" value="MetI-like"/>
    <property type="match status" value="1"/>
</dbReference>
<evidence type="ECO:0000256" key="6">
    <source>
        <dbReference type="ARBA" id="ARBA00023136"/>
    </source>
</evidence>
<feature type="transmembrane region" description="Helical" evidence="7">
    <location>
        <begin position="170"/>
        <end position="190"/>
    </location>
</feature>
<comment type="caution">
    <text evidence="9">The sequence shown here is derived from an EMBL/GenBank/DDBJ whole genome shotgun (WGS) entry which is preliminary data.</text>
</comment>
<feature type="transmembrane region" description="Helical" evidence="7">
    <location>
        <begin position="289"/>
        <end position="309"/>
    </location>
</feature>
<dbReference type="PANTHER" id="PTHR43744">
    <property type="entry name" value="ABC TRANSPORTER PERMEASE PROTEIN MG189-RELATED-RELATED"/>
    <property type="match status" value="1"/>
</dbReference>
<organism evidence="9 10">
    <name type="scientific">Hydrogeniiclostridium mannosilyticum</name>
    <dbReference type="NCBI Taxonomy" id="2764322"/>
    <lineage>
        <taxon>Bacteria</taxon>
        <taxon>Bacillati</taxon>
        <taxon>Bacillota</taxon>
        <taxon>Clostridia</taxon>
        <taxon>Eubacteriales</taxon>
        <taxon>Acutalibacteraceae</taxon>
        <taxon>Hydrogeniiclostridium</taxon>
    </lineage>
</organism>
<accession>A0A328UB77</accession>
<feature type="transmembrane region" description="Helical" evidence="7">
    <location>
        <begin position="139"/>
        <end position="158"/>
    </location>
</feature>
<keyword evidence="3" id="KW-1003">Cell membrane</keyword>
<dbReference type="EMBL" id="QLYR01000011">
    <property type="protein sequence ID" value="RAQ22551.1"/>
    <property type="molecule type" value="Genomic_DNA"/>
</dbReference>
<name>A0A328UB77_9FIRM</name>